<proteinExistence type="predicted"/>
<evidence type="ECO:0000313" key="1">
    <source>
        <dbReference type="EMBL" id="DAF55318.1"/>
    </source>
</evidence>
<reference evidence="1" key="1">
    <citation type="journal article" date="2021" name="Proc. Natl. Acad. Sci. U.S.A.">
        <title>A Catalog of Tens of Thousands of Viruses from Human Metagenomes Reveals Hidden Associations with Chronic Diseases.</title>
        <authorList>
            <person name="Tisza M.J."/>
            <person name="Buck C.B."/>
        </authorList>
    </citation>
    <scope>NUCLEOTIDE SEQUENCE</scope>
    <source>
        <strain evidence="1">CtZHD14</strain>
    </source>
</reference>
<sequence length="80" mass="9528">MSKDDTFYLVKIPERTFSLRSAPYQKWNGNLFFGHYEDVEGKKITIHHPEKKLWFDTKKAAKRYCLEHDIPIESIAKIEV</sequence>
<dbReference type="EMBL" id="BK032687">
    <property type="protein sequence ID" value="DAF55318.1"/>
    <property type="molecule type" value="Genomic_DNA"/>
</dbReference>
<accession>A0A8S5SWH4</accession>
<protein>
    <submittedName>
        <fullName evidence="1">Oxidoreductase</fullName>
    </submittedName>
</protein>
<organism evidence="1">
    <name type="scientific">Siphoviridae sp. ctZHD14</name>
    <dbReference type="NCBI Taxonomy" id="2827891"/>
    <lineage>
        <taxon>Viruses</taxon>
        <taxon>Duplodnaviria</taxon>
        <taxon>Heunggongvirae</taxon>
        <taxon>Uroviricota</taxon>
        <taxon>Caudoviricetes</taxon>
    </lineage>
</organism>
<name>A0A8S5SWH4_9CAUD</name>